<dbReference type="EMBL" id="BOMG01000130">
    <property type="protein sequence ID" value="GID61599.1"/>
    <property type="molecule type" value="Genomic_DNA"/>
</dbReference>
<organism evidence="1 2">
    <name type="scientific">Actinoplanes couchii</name>
    <dbReference type="NCBI Taxonomy" id="403638"/>
    <lineage>
        <taxon>Bacteria</taxon>
        <taxon>Bacillati</taxon>
        <taxon>Actinomycetota</taxon>
        <taxon>Actinomycetes</taxon>
        <taxon>Micromonosporales</taxon>
        <taxon>Micromonosporaceae</taxon>
        <taxon>Actinoplanes</taxon>
    </lineage>
</organism>
<reference evidence="1 2" key="1">
    <citation type="submission" date="2021-01" db="EMBL/GenBank/DDBJ databases">
        <title>Whole genome shotgun sequence of Actinoplanes couchii NBRC 106145.</title>
        <authorList>
            <person name="Komaki H."/>
            <person name="Tamura T."/>
        </authorList>
    </citation>
    <scope>NUCLEOTIDE SEQUENCE [LARGE SCALE GENOMIC DNA]</scope>
    <source>
        <strain evidence="1 2">NBRC 106145</strain>
    </source>
</reference>
<sequence>MSTALLRKLQTAISASRLTSSLPQVNVAVGVQVGVDHPHDDAGRVERDIATLDAGVPKAVHGVPRLEHLAGGSGRDHLIALYERDRRRA</sequence>
<accession>A0ABQ3XSW1</accession>
<protein>
    <submittedName>
        <fullName evidence="1">Uncharacterized protein</fullName>
    </submittedName>
</protein>
<dbReference type="RefSeq" id="WP_203809717.1">
    <property type="nucleotide sequence ID" value="NZ_BAAAQE010000021.1"/>
</dbReference>
<proteinExistence type="predicted"/>
<name>A0ABQ3XSW1_9ACTN</name>
<evidence type="ECO:0000313" key="1">
    <source>
        <dbReference type="EMBL" id="GID61599.1"/>
    </source>
</evidence>
<gene>
    <name evidence="1" type="ORF">Aco03nite_100030</name>
</gene>
<evidence type="ECO:0000313" key="2">
    <source>
        <dbReference type="Proteomes" id="UP000612282"/>
    </source>
</evidence>
<keyword evidence="2" id="KW-1185">Reference proteome</keyword>
<dbReference type="Proteomes" id="UP000612282">
    <property type="component" value="Unassembled WGS sequence"/>
</dbReference>
<comment type="caution">
    <text evidence="1">The sequence shown here is derived from an EMBL/GenBank/DDBJ whole genome shotgun (WGS) entry which is preliminary data.</text>
</comment>